<dbReference type="EMBL" id="MU273527">
    <property type="protein sequence ID" value="KAI0033111.1"/>
    <property type="molecule type" value="Genomic_DNA"/>
</dbReference>
<proteinExistence type="predicted"/>
<keyword evidence="2" id="KW-1185">Reference proteome</keyword>
<reference evidence="1" key="1">
    <citation type="submission" date="2021-02" db="EMBL/GenBank/DDBJ databases">
        <authorList>
            <consortium name="DOE Joint Genome Institute"/>
            <person name="Ahrendt S."/>
            <person name="Looney B.P."/>
            <person name="Miyauchi S."/>
            <person name="Morin E."/>
            <person name="Drula E."/>
            <person name="Courty P.E."/>
            <person name="Chicoki N."/>
            <person name="Fauchery L."/>
            <person name="Kohler A."/>
            <person name="Kuo A."/>
            <person name="Labutti K."/>
            <person name="Pangilinan J."/>
            <person name="Lipzen A."/>
            <person name="Riley R."/>
            <person name="Andreopoulos W."/>
            <person name="He G."/>
            <person name="Johnson J."/>
            <person name="Barry K.W."/>
            <person name="Grigoriev I.V."/>
            <person name="Nagy L."/>
            <person name="Hibbett D."/>
            <person name="Henrissat B."/>
            <person name="Matheny P.B."/>
            <person name="Labbe J."/>
            <person name="Martin F."/>
        </authorList>
    </citation>
    <scope>NUCLEOTIDE SEQUENCE</scope>
    <source>
        <strain evidence="1">EC-137</strain>
    </source>
</reference>
<protein>
    <submittedName>
        <fullName evidence="1">Transmembrane amino acid transporter protein-domain-containing protein</fullName>
    </submittedName>
</protein>
<keyword evidence="1" id="KW-0472">Membrane</keyword>
<evidence type="ECO:0000313" key="1">
    <source>
        <dbReference type="EMBL" id="KAI0033111.1"/>
    </source>
</evidence>
<evidence type="ECO:0000313" key="2">
    <source>
        <dbReference type="Proteomes" id="UP000814128"/>
    </source>
</evidence>
<sequence>MTSTIDPEPAVGSYASSICDIIASHHRLRYQATRQIGEPASFRDAHAPAENLECTCTGTDGDEDQYDCECGCGNTRRPRYTARTQYGATNEWQSDLSPALSGWARANQPHAEAVTNDIHAPPTSANERAPLLHCPPKAAPRRRASSASLKPARPPGRSTFRQTLFNACALLLGVGMLSEPLAFACAGWVGGTLLVIFYGFVTCYTAKFLARIAVADPSVRSYADIGRRAFGPRATPFISTLFFLEILTSSVVIETLFADSLHAVLPALSATSYKLLSLVFMIPAAFLPLWALSYTSLTGILSTIALLLVILIDGLVCAEAPGSLRDPAPTHLLPRSGPDLGLAFGLFMAGFSAHAAMPSVVADMAEPHRFEEAMNYAFGFGSVFYALIGAAGYLMFGDGVHEEISQNLLGVPEYSAALNKAVLWMLVFATFSKFPLSLRSVNIMLEGFLGLEDAHSECLTDAEHRYTPDSKSVPAPAHPLRRRMLLFAERTMSVVLAVGTSIALPDFGATMAILGACTTTVLCVLGPLAAMRVLEGPRARDVVLFALVVPMAVWGTIVAVMAE</sequence>
<name>A0ACB8QP11_9AGAM</name>
<reference evidence="1" key="2">
    <citation type="journal article" date="2022" name="New Phytol.">
        <title>Evolutionary transition to the ectomycorrhizal habit in the genomes of a hyperdiverse lineage of mushroom-forming fungi.</title>
        <authorList>
            <person name="Looney B."/>
            <person name="Miyauchi S."/>
            <person name="Morin E."/>
            <person name="Drula E."/>
            <person name="Courty P.E."/>
            <person name="Kohler A."/>
            <person name="Kuo A."/>
            <person name="LaButti K."/>
            <person name="Pangilinan J."/>
            <person name="Lipzen A."/>
            <person name="Riley R."/>
            <person name="Andreopoulos W."/>
            <person name="He G."/>
            <person name="Johnson J."/>
            <person name="Nolan M."/>
            <person name="Tritt A."/>
            <person name="Barry K.W."/>
            <person name="Grigoriev I.V."/>
            <person name="Nagy L.G."/>
            <person name="Hibbett D."/>
            <person name="Henrissat B."/>
            <person name="Matheny P.B."/>
            <person name="Labbe J."/>
            <person name="Martin F.M."/>
        </authorList>
    </citation>
    <scope>NUCLEOTIDE SEQUENCE</scope>
    <source>
        <strain evidence="1">EC-137</strain>
    </source>
</reference>
<accession>A0ACB8QP11</accession>
<gene>
    <name evidence="1" type="ORF">K488DRAFT_85193</name>
</gene>
<comment type="caution">
    <text evidence="1">The sequence shown here is derived from an EMBL/GenBank/DDBJ whole genome shotgun (WGS) entry which is preliminary data.</text>
</comment>
<keyword evidence="1" id="KW-0812">Transmembrane</keyword>
<organism evidence="1 2">
    <name type="scientific">Vararia minispora EC-137</name>
    <dbReference type="NCBI Taxonomy" id="1314806"/>
    <lineage>
        <taxon>Eukaryota</taxon>
        <taxon>Fungi</taxon>
        <taxon>Dikarya</taxon>
        <taxon>Basidiomycota</taxon>
        <taxon>Agaricomycotina</taxon>
        <taxon>Agaricomycetes</taxon>
        <taxon>Russulales</taxon>
        <taxon>Lachnocladiaceae</taxon>
        <taxon>Vararia</taxon>
    </lineage>
</organism>
<dbReference type="Proteomes" id="UP000814128">
    <property type="component" value="Unassembled WGS sequence"/>
</dbReference>